<name>A0A163A0L8_9FLAO</name>
<dbReference type="AlphaFoldDB" id="A0A163A0L8"/>
<dbReference type="Proteomes" id="UP000076715">
    <property type="component" value="Unassembled WGS sequence"/>
</dbReference>
<organism evidence="2 3">
    <name type="scientific">Aquimarina aggregata</name>
    <dbReference type="NCBI Taxonomy" id="1642818"/>
    <lineage>
        <taxon>Bacteria</taxon>
        <taxon>Pseudomonadati</taxon>
        <taxon>Bacteroidota</taxon>
        <taxon>Flavobacteriia</taxon>
        <taxon>Flavobacteriales</taxon>
        <taxon>Flavobacteriaceae</taxon>
        <taxon>Aquimarina</taxon>
    </lineage>
</organism>
<reference evidence="2 3" key="1">
    <citation type="submission" date="2016-01" db="EMBL/GenBank/DDBJ databases">
        <title>The draft genome sequence of Aquimarina sp. RZW4-3-2.</title>
        <authorList>
            <person name="Wang Y."/>
        </authorList>
    </citation>
    <scope>NUCLEOTIDE SEQUENCE [LARGE SCALE GENOMIC DNA]</scope>
    <source>
        <strain evidence="2 3">RZW4-3-2</strain>
    </source>
</reference>
<keyword evidence="3" id="KW-1185">Reference proteome</keyword>
<feature type="chain" id="PRO_5007841574" description="Peptidase S74 domain-containing protein" evidence="1">
    <location>
        <begin position="30"/>
        <end position="275"/>
    </location>
</feature>
<evidence type="ECO:0008006" key="4">
    <source>
        <dbReference type="Google" id="ProtNLM"/>
    </source>
</evidence>
<accession>A0A163A0L8</accession>
<evidence type="ECO:0000256" key="1">
    <source>
        <dbReference type="SAM" id="SignalP"/>
    </source>
</evidence>
<evidence type="ECO:0000313" key="3">
    <source>
        <dbReference type="Proteomes" id="UP000076715"/>
    </source>
</evidence>
<dbReference type="EMBL" id="LQRT01000015">
    <property type="protein sequence ID" value="KZS40178.1"/>
    <property type="molecule type" value="Genomic_DNA"/>
</dbReference>
<sequence>MKNKTLKTQIMKNLLFLFLILTITCKLTAQDQTINGKLTVAESIKWGSTGAILNTDQGASIELRGNGIPYLDFSNDPTIDFDLRLILRGDNLLSFEGGDIKMSNKLSARQSISWGNTGALLNTDQGASIELRGTGIPYLDFSNDPTTDFDMRLILRDNNTLGVSGGNMAIDGALKAKEIEVKPNVWADFVFNEDYKLPTLEEVENHIQEKGHLVNIPPEKEVIENGIHLGEMNMKLLLKIEELTLYTIQQEKEIKRLKSIEKRLDEIEKFIANKK</sequence>
<protein>
    <recommendedName>
        <fullName evidence="4">Peptidase S74 domain-containing protein</fullName>
    </recommendedName>
</protein>
<comment type="caution">
    <text evidence="2">The sequence shown here is derived from an EMBL/GenBank/DDBJ whole genome shotgun (WGS) entry which is preliminary data.</text>
</comment>
<proteinExistence type="predicted"/>
<feature type="signal peptide" evidence="1">
    <location>
        <begin position="1"/>
        <end position="29"/>
    </location>
</feature>
<evidence type="ECO:0000313" key="2">
    <source>
        <dbReference type="EMBL" id="KZS40178.1"/>
    </source>
</evidence>
<keyword evidence="1" id="KW-0732">Signal</keyword>
<gene>
    <name evidence="2" type="ORF">AWE51_25090</name>
</gene>
<dbReference type="STRING" id="1642818.AWE51_25090"/>